<evidence type="ECO:0000313" key="8">
    <source>
        <dbReference type="Proteomes" id="UP000005267"/>
    </source>
</evidence>
<evidence type="ECO:0000256" key="1">
    <source>
        <dbReference type="ARBA" id="ARBA00009990"/>
    </source>
</evidence>
<evidence type="ECO:0000256" key="3">
    <source>
        <dbReference type="ARBA" id="ARBA00022927"/>
    </source>
</evidence>
<gene>
    <name evidence="6" type="primary">secB</name>
    <name evidence="7" type="ordered locus">TKWG_04730</name>
</gene>
<evidence type="ECO:0000256" key="4">
    <source>
        <dbReference type="ARBA" id="ARBA00023010"/>
    </source>
</evidence>
<reference evidence="8" key="2">
    <citation type="journal article" date="2013" name="PLoS ONE">
        <title>Genome implosion elicits host-confinement in Alcaligenaceae: evidence from the comparative genomics of Tetrathiobacter kashmirensis, a pathogen in the making.</title>
        <authorList>
            <person name="Ghosh W."/>
            <person name="Alam M."/>
            <person name="Roy C."/>
            <person name="Pyne P."/>
            <person name="George A."/>
            <person name="Chakraborty R."/>
            <person name="Majumder S."/>
            <person name="Agarwal A."/>
            <person name="Chakraborty S."/>
            <person name="Majumdar S."/>
            <person name="Gupta S.K."/>
        </authorList>
    </citation>
    <scope>NUCLEOTIDE SEQUENCE [LARGE SCALE GENOMIC DNA]</scope>
    <source>
        <strain evidence="8">WT001</strain>
    </source>
</reference>
<proteinExistence type="inferred from homology"/>
<keyword evidence="8" id="KW-1185">Reference proteome</keyword>
<sequence length="181" mass="19664">MADENNAASNNDATGTDPVFAMQRVYLKDLSLEMPNAPQIFLEQETPNVEVSLNVGGERLADTVFEATVTVTITTKIGDKTLYLVEGTQAGIFEIANVPEEQFEPLIGIVCPTMLFPYLRANVADAINRTSLPPLHLAEVNFQALYEQRVQEAQSQAGGNGAPDSVQASMCLPVQHVNKRS</sequence>
<evidence type="ECO:0000313" key="7">
    <source>
        <dbReference type="EMBL" id="AFK61470.1"/>
    </source>
</evidence>
<keyword evidence="4 6" id="KW-0811">Translocation</keyword>
<comment type="function">
    <text evidence="6">One of the proteins required for the normal export of preproteins out of the cell cytoplasm. It is a molecular chaperone that binds to a subset of precursor proteins, maintaining them in a translocation-competent state. It also specifically binds to its receptor SecA.</text>
</comment>
<dbReference type="KEGG" id="aka:TKWG_04730"/>
<dbReference type="SUPFAM" id="SSF54611">
    <property type="entry name" value="SecB-like"/>
    <property type="match status" value="1"/>
</dbReference>
<dbReference type="HAMAP" id="MF_00821">
    <property type="entry name" value="SecB"/>
    <property type="match status" value="1"/>
</dbReference>
<keyword evidence="2 6" id="KW-0813">Transport</keyword>
<dbReference type="NCBIfam" id="NF004394">
    <property type="entry name" value="PRK05751.1-5"/>
    <property type="match status" value="1"/>
</dbReference>
<evidence type="ECO:0000256" key="5">
    <source>
        <dbReference type="ARBA" id="ARBA00023186"/>
    </source>
</evidence>
<dbReference type="HOGENOM" id="CLU_111574_1_0_4"/>
<reference evidence="7 8" key="1">
    <citation type="journal article" date="2011" name="J. Bacteriol.">
        <title>Whole-genome shotgun sequencing of the sulfur-oxidizing chemoautotroph Tetrathiobacter kashmirensis.</title>
        <authorList>
            <person name="Ghosh W."/>
            <person name="George A."/>
            <person name="Agarwal A."/>
            <person name="Raj P."/>
            <person name="Alam M."/>
            <person name="Pyne P."/>
            <person name="Das Gupta S.K."/>
        </authorList>
    </citation>
    <scope>NUCLEOTIDE SEQUENCE [LARGE SCALE GENOMIC DNA]</scope>
    <source>
        <strain evidence="7 8">WT001</strain>
    </source>
</reference>
<dbReference type="GO" id="GO:0005737">
    <property type="term" value="C:cytoplasm"/>
    <property type="evidence" value="ECO:0007669"/>
    <property type="project" value="UniProtKB-SubCell"/>
</dbReference>
<dbReference type="GO" id="GO:0051082">
    <property type="term" value="F:unfolded protein binding"/>
    <property type="evidence" value="ECO:0007669"/>
    <property type="project" value="InterPro"/>
</dbReference>
<dbReference type="STRING" id="1036672.TKWG_04730"/>
<dbReference type="InterPro" id="IPR003708">
    <property type="entry name" value="SecB"/>
</dbReference>
<dbReference type="GO" id="GO:0015031">
    <property type="term" value="P:protein transport"/>
    <property type="evidence" value="ECO:0007669"/>
    <property type="project" value="UniProtKB-UniRule"/>
</dbReference>
<dbReference type="GO" id="GO:0051262">
    <property type="term" value="P:protein tetramerization"/>
    <property type="evidence" value="ECO:0007669"/>
    <property type="project" value="InterPro"/>
</dbReference>
<comment type="subcellular location">
    <subcellularLocation>
        <location evidence="6">Cytoplasm</location>
    </subcellularLocation>
</comment>
<comment type="similarity">
    <text evidence="1 6">Belongs to the SecB family.</text>
</comment>
<organism evidence="7 8">
    <name type="scientific">Advenella kashmirensis (strain DSM 17095 / LMG 22695 / WT001)</name>
    <name type="common">Tetrathiobacter kashmirensis</name>
    <dbReference type="NCBI Taxonomy" id="1036672"/>
    <lineage>
        <taxon>Bacteria</taxon>
        <taxon>Pseudomonadati</taxon>
        <taxon>Pseudomonadota</taxon>
        <taxon>Betaproteobacteria</taxon>
        <taxon>Burkholderiales</taxon>
        <taxon>Alcaligenaceae</taxon>
    </lineage>
</organism>
<keyword evidence="3 6" id="KW-0653">Protein transport</keyword>
<dbReference type="PANTHER" id="PTHR36918">
    <property type="match status" value="1"/>
</dbReference>
<dbReference type="Pfam" id="PF02556">
    <property type="entry name" value="SecB"/>
    <property type="match status" value="1"/>
</dbReference>
<dbReference type="PRINTS" id="PR01594">
    <property type="entry name" value="SECBCHAPRONE"/>
</dbReference>
<dbReference type="AlphaFoldDB" id="I3U8Y2"/>
<dbReference type="PANTHER" id="PTHR36918:SF1">
    <property type="entry name" value="PROTEIN-EXPORT PROTEIN SECB"/>
    <property type="match status" value="1"/>
</dbReference>
<comment type="subunit">
    <text evidence="6">Homotetramer, a dimer of dimers. One homotetramer interacts with 1 SecA dimer.</text>
</comment>
<protein>
    <recommendedName>
        <fullName evidence="6">Protein-export protein SecB</fullName>
    </recommendedName>
</protein>
<dbReference type="Proteomes" id="UP000005267">
    <property type="component" value="Chromosome"/>
</dbReference>
<dbReference type="NCBIfam" id="TIGR00809">
    <property type="entry name" value="secB"/>
    <property type="match status" value="1"/>
</dbReference>
<dbReference type="Gene3D" id="3.10.420.10">
    <property type="entry name" value="SecB-like"/>
    <property type="match status" value="1"/>
</dbReference>
<keyword evidence="6" id="KW-0963">Cytoplasm</keyword>
<dbReference type="InterPro" id="IPR035958">
    <property type="entry name" value="SecB-like_sf"/>
</dbReference>
<keyword evidence="5 6" id="KW-0143">Chaperone</keyword>
<evidence type="ECO:0000256" key="6">
    <source>
        <dbReference type="HAMAP-Rule" id="MF_00821"/>
    </source>
</evidence>
<name>I3U8Y2_ADVKW</name>
<accession>I3U8Y2</accession>
<dbReference type="GO" id="GO:0006457">
    <property type="term" value="P:protein folding"/>
    <property type="evidence" value="ECO:0007669"/>
    <property type="project" value="UniProtKB-UniRule"/>
</dbReference>
<dbReference type="OrthoDB" id="9795145at2"/>
<evidence type="ECO:0000256" key="2">
    <source>
        <dbReference type="ARBA" id="ARBA00022448"/>
    </source>
</evidence>
<dbReference type="EMBL" id="CP003555">
    <property type="protein sequence ID" value="AFK61470.1"/>
    <property type="molecule type" value="Genomic_DNA"/>
</dbReference>